<gene>
    <name evidence="1" type="ORF">PEVE_00015674</name>
</gene>
<evidence type="ECO:0008006" key="3">
    <source>
        <dbReference type="Google" id="ProtNLM"/>
    </source>
</evidence>
<accession>A0ABN8M437</accession>
<reference evidence="1 2" key="1">
    <citation type="submission" date="2022-05" db="EMBL/GenBank/DDBJ databases">
        <authorList>
            <consortium name="Genoscope - CEA"/>
            <person name="William W."/>
        </authorList>
    </citation>
    <scope>NUCLEOTIDE SEQUENCE [LARGE SCALE GENOMIC DNA]</scope>
</reference>
<keyword evidence="2" id="KW-1185">Reference proteome</keyword>
<comment type="caution">
    <text evidence="1">The sequence shown here is derived from an EMBL/GenBank/DDBJ whole genome shotgun (WGS) entry which is preliminary data.</text>
</comment>
<dbReference type="EMBL" id="CALNXI010000221">
    <property type="protein sequence ID" value="CAH3022486.1"/>
    <property type="molecule type" value="Genomic_DNA"/>
</dbReference>
<evidence type="ECO:0000313" key="1">
    <source>
        <dbReference type="EMBL" id="CAH3022486.1"/>
    </source>
</evidence>
<dbReference type="Proteomes" id="UP001159427">
    <property type="component" value="Unassembled WGS sequence"/>
</dbReference>
<evidence type="ECO:0000313" key="2">
    <source>
        <dbReference type="Proteomes" id="UP001159427"/>
    </source>
</evidence>
<sequence>MTRRLYTEFIDPLGIEAILANRLIPLDKGEGAVRPIGFGEVIRRIMGKYVMHVTKPDVIEASDSLQVCAGHKSGSVAAIHVMRSIFDADETDAVLLIDASNAFNALNRAAALHDIRVLSKQCWFADDATGSGSLQDVMIWCDELSASGPPLGYFPNAKKCWLIIKREREQAARKVFRDTTVNVTIEGHKHLGAALGSRSFLEEYVSEKVDEWVNEVTKLADFAISQPQAYYAAFTFGLRHRWTYFLRILPDIAELFEPLERAINDVLIPAVTEHTATKVKPDLLGLPVRMESLGFTDPVVTSSSEYEACLFTSLKMPQKFKHYNLAHKNKDECLSERLEQVKNSLPTKAKRAVELATEKGSSNWLTVIPLKELDYNLNKKEVRDAIKLRYDWEITDTPMLCACGVQFSVDHAIVCQRGGFIIQRHNELRDLEAEMLRMVCNDVEVEPVLQEITGETLNHGANKAPDAPLDIHARGFWERQRSAFFDVRVCHPNADSYKDLTPKQICKKHKNEKKRQYAERVMEIEEGTFTPLVFTTTGGMADECVRYHSRLAELIANKKGESYSSAISSIRAKVSFPIVRSAILYLRGSRSRRRQLDFVYSDLQTDNVRACPN</sequence>
<organism evidence="1 2">
    <name type="scientific">Porites evermanni</name>
    <dbReference type="NCBI Taxonomy" id="104178"/>
    <lineage>
        <taxon>Eukaryota</taxon>
        <taxon>Metazoa</taxon>
        <taxon>Cnidaria</taxon>
        <taxon>Anthozoa</taxon>
        <taxon>Hexacorallia</taxon>
        <taxon>Scleractinia</taxon>
        <taxon>Fungiina</taxon>
        <taxon>Poritidae</taxon>
        <taxon>Porites</taxon>
    </lineage>
</organism>
<proteinExistence type="predicted"/>
<protein>
    <recommendedName>
        <fullName evidence="3">Reverse transcriptase domain-containing protein</fullName>
    </recommendedName>
</protein>
<name>A0ABN8M437_9CNID</name>